<dbReference type="InterPro" id="IPR036034">
    <property type="entry name" value="PDZ_sf"/>
</dbReference>
<sequence precursor="true">MHLHRYATGLLAASLLLSPATLSIADDPDAAKTKPADGKPAATADVASPHHAAATADQEKLDPKEAAAKEAEWLTGTRQLTFSGRRSGEGYYSADGSQMVFQSEREPGNPFYQIYLLDLETGDLDRVSPGTGKTTCAWIHPDGKRVLFSSTQNDPAAKTKQDEEIAIRESGKQRRYSWDYDPQYELMAWNRETEEYTQLTDAEGYDAEASYSPDGKQIVFASNRVAYERELTPKEAKLFKLDPAAMMDLYIANADGSNVRRLTDTLGYDGGPFFSPDGKRICFRRFSENGATAEVMTIGIDGSAPQQLTNMKAMSWAPYYHPSGDYLIFTTNLHGFGNFELYLIDAAGKSEPVRVTYTDGFDGLPVFSPDGKQLSWSTNRTASGNTQIYTATWNDARARKLLGLDASQTVDTQDAEELGRQAASQSHADFKPSDIMRHVDYLCRRELGGRLTGTPGEKAATAYVAAYLENLGVKPAGADGSFFQNFEFTAGVELGEGNSLTVGDESFKVGTDWQPLAFSKTGEFEPANIVFAGYGVVAPGSEEHPVQDAYVHLDVEDKWVMVFRHLPADISAEKRQHWSAYSSLRFKAMVARDRGARGLIVVSGPTSKVREQLVPLRFDGSLSGTSLGVISVTDAMAAKIVKAAGEELAELQKELDSGEPAMGFDLGEAKLTAKIDVQKQQRVGRNVIGRLQVGDAPSDQAILIGAHIDHLGTGASGSSLARDDERNGVHVGADDNASGVAAMLEVAQYLTDLQRRGKLPAKRDILLAAWSGEELGLLGSDAFADKFYDLYPQVPAPEGHPPLSLYPAMAACLNMDMVGRLREKLVLQGIGSSPVWNGEIERRNAPVGLALTLQTDTYLPTDASTFYMRGVPILSAFTGSHSEYHTPRDTPDTLNYEGAAQTARLMGLIARSLATADDAPEYTKHTAPQQQVRAQMRAYLGTIPDYAAGDVKGVMLSGASENGPAAKAGVRGGDLIIELAGRKIENIYDYTYAIEALKIGEEVPITVRRGDKELKLKVTPGSRD</sequence>
<dbReference type="Pfam" id="PF07676">
    <property type="entry name" value="PD40"/>
    <property type="match status" value="6"/>
</dbReference>
<feature type="compositionally biased region" description="Basic and acidic residues" evidence="2">
    <location>
        <begin position="57"/>
        <end position="67"/>
    </location>
</feature>
<dbReference type="PANTHER" id="PTHR36842:SF1">
    <property type="entry name" value="PROTEIN TOLB"/>
    <property type="match status" value="1"/>
</dbReference>
<evidence type="ECO:0000313" key="5">
    <source>
        <dbReference type="EMBL" id="QDS90434.1"/>
    </source>
</evidence>
<reference evidence="5 6" key="1">
    <citation type="submission" date="2019-02" db="EMBL/GenBank/DDBJ databases">
        <title>Deep-cultivation of Planctomycetes and their phenomic and genomic characterization uncovers novel biology.</title>
        <authorList>
            <person name="Wiegand S."/>
            <person name="Jogler M."/>
            <person name="Boedeker C."/>
            <person name="Pinto D."/>
            <person name="Vollmers J."/>
            <person name="Rivas-Marin E."/>
            <person name="Kohn T."/>
            <person name="Peeters S.H."/>
            <person name="Heuer A."/>
            <person name="Rast P."/>
            <person name="Oberbeckmann S."/>
            <person name="Bunk B."/>
            <person name="Jeske O."/>
            <person name="Meyerdierks A."/>
            <person name="Storesund J.E."/>
            <person name="Kallscheuer N."/>
            <person name="Luecker S."/>
            <person name="Lage O.M."/>
            <person name="Pohl T."/>
            <person name="Merkel B.J."/>
            <person name="Hornburger P."/>
            <person name="Mueller R.-W."/>
            <person name="Bruemmer F."/>
            <person name="Labrenz M."/>
            <person name="Spormann A.M."/>
            <person name="Op den Camp H."/>
            <person name="Overmann J."/>
            <person name="Amann R."/>
            <person name="Jetten M.S.M."/>
            <person name="Mascher T."/>
            <person name="Medema M.H."/>
            <person name="Devos D.P."/>
            <person name="Kaster A.-K."/>
            <person name="Ovreas L."/>
            <person name="Rohde M."/>
            <person name="Galperin M.Y."/>
            <person name="Jogler C."/>
        </authorList>
    </citation>
    <scope>NUCLEOTIDE SEQUENCE [LARGE SCALE GENOMIC DNA]</scope>
    <source>
        <strain evidence="5 6">EC9</strain>
    </source>
</reference>
<comment type="similarity">
    <text evidence="1">Belongs to the TolB family.</text>
</comment>
<dbReference type="PROSITE" id="PS50106">
    <property type="entry name" value="PDZ"/>
    <property type="match status" value="1"/>
</dbReference>
<dbReference type="InterPro" id="IPR011042">
    <property type="entry name" value="6-blade_b-propeller_TolB-like"/>
</dbReference>
<organism evidence="5 6">
    <name type="scientific">Rosistilla ulvae</name>
    <dbReference type="NCBI Taxonomy" id="1930277"/>
    <lineage>
        <taxon>Bacteria</taxon>
        <taxon>Pseudomonadati</taxon>
        <taxon>Planctomycetota</taxon>
        <taxon>Planctomycetia</taxon>
        <taxon>Pirellulales</taxon>
        <taxon>Pirellulaceae</taxon>
        <taxon>Rosistilla</taxon>
    </lineage>
</organism>
<evidence type="ECO:0000256" key="2">
    <source>
        <dbReference type="SAM" id="MobiDB-lite"/>
    </source>
</evidence>
<dbReference type="RefSeq" id="WP_145348247.1">
    <property type="nucleotide sequence ID" value="NZ_CP036261.1"/>
</dbReference>
<dbReference type="Gene3D" id="2.120.10.30">
    <property type="entry name" value="TolB, C-terminal domain"/>
    <property type="match status" value="4"/>
</dbReference>
<dbReference type="Proteomes" id="UP000319557">
    <property type="component" value="Chromosome"/>
</dbReference>
<feature type="chain" id="PRO_5021902687" evidence="3">
    <location>
        <begin position="26"/>
        <end position="1024"/>
    </location>
</feature>
<keyword evidence="5" id="KW-0378">Hydrolase</keyword>
<feature type="domain" description="PDZ" evidence="4">
    <location>
        <begin position="953"/>
        <end position="1011"/>
    </location>
</feature>
<dbReference type="Gene3D" id="3.50.30.30">
    <property type="match status" value="1"/>
</dbReference>
<dbReference type="GO" id="GO:0004177">
    <property type="term" value="F:aminopeptidase activity"/>
    <property type="evidence" value="ECO:0007669"/>
    <property type="project" value="UniProtKB-KW"/>
</dbReference>
<keyword evidence="3" id="KW-0732">Signal</keyword>
<dbReference type="PANTHER" id="PTHR36842">
    <property type="entry name" value="PROTEIN TOLB HOMOLOG"/>
    <property type="match status" value="1"/>
</dbReference>
<keyword evidence="5" id="KW-0645">Protease</keyword>
<feature type="signal peptide" evidence="3">
    <location>
        <begin position="1"/>
        <end position="25"/>
    </location>
</feature>
<name>A0A517M6D1_9BACT</name>
<protein>
    <submittedName>
        <fullName evidence="5">Bacterial leucyl aminopeptidase</fullName>
        <ecNumber evidence="5">3.4.11.10</ecNumber>
    </submittedName>
</protein>
<dbReference type="Pfam" id="PF13180">
    <property type="entry name" value="PDZ_2"/>
    <property type="match status" value="1"/>
</dbReference>
<keyword evidence="5" id="KW-0031">Aminopeptidase</keyword>
<gene>
    <name evidence="5" type="ORF">EC9_46420</name>
</gene>
<keyword evidence="6" id="KW-1185">Reference proteome</keyword>
<dbReference type="InterPro" id="IPR001478">
    <property type="entry name" value="PDZ"/>
</dbReference>
<dbReference type="KEGG" id="ruv:EC9_46420"/>
<dbReference type="SUPFAM" id="SSF82171">
    <property type="entry name" value="DPP6 N-terminal domain-like"/>
    <property type="match status" value="1"/>
</dbReference>
<evidence type="ECO:0000259" key="4">
    <source>
        <dbReference type="PROSITE" id="PS50106"/>
    </source>
</evidence>
<dbReference type="Gene3D" id="3.40.630.10">
    <property type="entry name" value="Zn peptidases"/>
    <property type="match status" value="1"/>
</dbReference>
<accession>A0A517M6D1</accession>
<dbReference type="OrthoDB" id="108903at2"/>
<feature type="region of interest" description="Disordered" evidence="2">
    <location>
        <begin position="28"/>
        <end position="67"/>
    </location>
</feature>
<dbReference type="EMBL" id="CP036261">
    <property type="protein sequence ID" value="QDS90434.1"/>
    <property type="molecule type" value="Genomic_DNA"/>
</dbReference>
<evidence type="ECO:0000313" key="6">
    <source>
        <dbReference type="Proteomes" id="UP000319557"/>
    </source>
</evidence>
<dbReference type="AlphaFoldDB" id="A0A517M6D1"/>
<dbReference type="InterPro" id="IPR011659">
    <property type="entry name" value="WD40"/>
</dbReference>
<dbReference type="EC" id="3.4.11.10" evidence="5"/>
<proteinExistence type="inferred from homology"/>
<dbReference type="SUPFAM" id="SSF53187">
    <property type="entry name" value="Zn-dependent exopeptidases"/>
    <property type="match status" value="1"/>
</dbReference>
<dbReference type="SMART" id="SM00228">
    <property type="entry name" value="PDZ"/>
    <property type="match status" value="1"/>
</dbReference>
<evidence type="ECO:0000256" key="1">
    <source>
        <dbReference type="ARBA" id="ARBA00009820"/>
    </source>
</evidence>
<dbReference type="Gene3D" id="2.30.42.10">
    <property type="match status" value="1"/>
</dbReference>
<dbReference type="SUPFAM" id="SSF50156">
    <property type="entry name" value="PDZ domain-like"/>
    <property type="match status" value="1"/>
</dbReference>
<dbReference type="InterPro" id="IPR007484">
    <property type="entry name" value="Peptidase_M28"/>
</dbReference>
<evidence type="ECO:0000256" key="3">
    <source>
        <dbReference type="SAM" id="SignalP"/>
    </source>
</evidence>
<dbReference type="Pfam" id="PF04389">
    <property type="entry name" value="Peptidase_M28"/>
    <property type="match status" value="1"/>
</dbReference>